<evidence type="ECO:0000313" key="1">
    <source>
        <dbReference type="EMBL" id="KNC76998.1"/>
    </source>
</evidence>
<proteinExistence type="predicted"/>
<accession>A0A0L0FLV3</accession>
<dbReference type="EMBL" id="KQ242881">
    <property type="protein sequence ID" value="KNC76998.1"/>
    <property type="molecule type" value="Genomic_DNA"/>
</dbReference>
<gene>
    <name evidence="1" type="ORF">SARC_10531</name>
</gene>
<organism evidence="1 2">
    <name type="scientific">Sphaeroforma arctica JP610</name>
    <dbReference type="NCBI Taxonomy" id="667725"/>
    <lineage>
        <taxon>Eukaryota</taxon>
        <taxon>Ichthyosporea</taxon>
        <taxon>Ichthyophonida</taxon>
        <taxon>Sphaeroforma</taxon>
    </lineage>
</organism>
<sequence>MTVTQTPTKQDVMRDLEHNTSKEGLEIDDVLLDYIADILLEESMHTGAVTCAADLSSVIGELVAEEEADALNNAIYEGLTASFWVWVLTSV</sequence>
<dbReference type="AlphaFoldDB" id="A0A0L0FLV3"/>
<protein>
    <submittedName>
        <fullName evidence="1">Uncharacterized protein</fullName>
    </submittedName>
</protein>
<keyword evidence="2" id="KW-1185">Reference proteome</keyword>
<dbReference type="RefSeq" id="XP_014150900.1">
    <property type="nucleotide sequence ID" value="XM_014295425.1"/>
</dbReference>
<name>A0A0L0FLV3_9EUKA</name>
<reference evidence="1 2" key="1">
    <citation type="submission" date="2011-02" db="EMBL/GenBank/DDBJ databases">
        <title>The Genome Sequence of Sphaeroforma arctica JP610.</title>
        <authorList>
            <consortium name="The Broad Institute Genome Sequencing Platform"/>
            <person name="Russ C."/>
            <person name="Cuomo C."/>
            <person name="Young S.K."/>
            <person name="Zeng Q."/>
            <person name="Gargeya S."/>
            <person name="Alvarado L."/>
            <person name="Berlin A."/>
            <person name="Chapman S.B."/>
            <person name="Chen Z."/>
            <person name="Freedman E."/>
            <person name="Gellesch M."/>
            <person name="Goldberg J."/>
            <person name="Griggs A."/>
            <person name="Gujja S."/>
            <person name="Heilman E."/>
            <person name="Heiman D."/>
            <person name="Howarth C."/>
            <person name="Mehta T."/>
            <person name="Neiman D."/>
            <person name="Pearson M."/>
            <person name="Roberts A."/>
            <person name="Saif S."/>
            <person name="Shea T."/>
            <person name="Shenoy N."/>
            <person name="Sisk P."/>
            <person name="Stolte C."/>
            <person name="Sykes S."/>
            <person name="White J."/>
            <person name="Yandava C."/>
            <person name="Burger G."/>
            <person name="Gray M.W."/>
            <person name="Holland P.W.H."/>
            <person name="King N."/>
            <person name="Lang F.B.F."/>
            <person name="Roger A.J."/>
            <person name="Ruiz-Trillo I."/>
            <person name="Haas B."/>
            <person name="Nusbaum C."/>
            <person name="Birren B."/>
        </authorList>
    </citation>
    <scope>NUCLEOTIDE SEQUENCE [LARGE SCALE GENOMIC DNA]</scope>
    <source>
        <strain evidence="1 2">JP610</strain>
    </source>
</reference>
<evidence type="ECO:0000313" key="2">
    <source>
        <dbReference type="Proteomes" id="UP000054560"/>
    </source>
</evidence>
<dbReference type="Proteomes" id="UP000054560">
    <property type="component" value="Unassembled WGS sequence"/>
</dbReference>
<dbReference type="GeneID" id="25911035"/>